<evidence type="ECO:0000313" key="2">
    <source>
        <dbReference type="EMBL" id="AGK57156.1"/>
    </source>
</evidence>
<evidence type="ECO:0000313" key="3">
    <source>
        <dbReference type="Proteomes" id="UP000005952"/>
    </source>
</evidence>
<protein>
    <submittedName>
        <fullName evidence="2">Uncharacterized protein</fullName>
    </submittedName>
</protein>
<name>N0B9F1_9HYPH</name>
<dbReference type="Proteomes" id="UP000005952">
    <property type="component" value="Chromosome"/>
</dbReference>
<proteinExistence type="predicted"/>
<gene>
    <name evidence="2" type="ORF">HYPDE_27383</name>
</gene>
<sequence length="76" mass="8434">MWSSFDDTRNGEAAPAPGRSANDPEALFQEEIRRKQPEGFAAPVDHWGETAPSSVWPRRTCREGAGQRRKPHFGAA</sequence>
<dbReference type="HOGENOM" id="CLU_2649537_0_0_5"/>
<dbReference type="KEGG" id="hdt:HYPDE_27383"/>
<keyword evidence="3" id="KW-1185">Reference proteome</keyword>
<feature type="compositionally biased region" description="Basic and acidic residues" evidence="1">
    <location>
        <begin position="1"/>
        <end position="10"/>
    </location>
</feature>
<dbReference type="EMBL" id="CP005587">
    <property type="protein sequence ID" value="AGK57156.1"/>
    <property type="molecule type" value="Genomic_DNA"/>
</dbReference>
<evidence type="ECO:0000256" key="1">
    <source>
        <dbReference type="SAM" id="MobiDB-lite"/>
    </source>
</evidence>
<feature type="region of interest" description="Disordered" evidence="1">
    <location>
        <begin position="1"/>
        <end position="76"/>
    </location>
</feature>
<organism evidence="2 3">
    <name type="scientific">Hyphomicrobium denitrificans 1NES1</name>
    <dbReference type="NCBI Taxonomy" id="670307"/>
    <lineage>
        <taxon>Bacteria</taxon>
        <taxon>Pseudomonadati</taxon>
        <taxon>Pseudomonadota</taxon>
        <taxon>Alphaproteobacteria</taxon>
        <taxon>Hyphomicrobiales</taxon>
        <taxon>Hyphomicrobiaceae</taxon>
        <taxon>Hyphomicrobium</taxon>
    </lineage>
</organism>
<dbReference type="STRING" id="670307.HYPDE_27383"/>
<accession>N0B9F1</accession>
<feature type="compositionally biased region" description="Basic residues" evidence="1">
    <location>
        <begin position="67"/>
        <end position="76"/>
    </location>
</feature>
<reference evidence="2 3" key="1">
    <citation type="journal article" date="2013" name="Genome Announc.">
        <title>Genome sequences for three denitrifying bacterial strains isolated from a uranium- and nitrate-contaminated subsurface environment.</title>
        <authorList>
            <person name="Venkatramanan R."/>
            <person name="Prakash O."/>
            <person name="Woyke T."/>
            <person name="Chain P."/>
            <person name="Goodwin L.A."/>
            <person name="Watson D."/>
            <person name="Brooks S."/>
            <person name="Kostka J.E."/>
            <person name="Green S.J."/>
        </authorList>
    </citation>
    <scope>NUCLEOTIDE SEQUENCE [LARGE SCALE GENOMIC DNA]</scope>
    <source>
        <strain evidence="2 3">1NES1</strain>
    </source>
</reference>
<dbReference type="AlphaFoldDB" id="N0B9F1"/>